<keyword evidence="2" id="KW-1185">Reference proteome</keyword>
<accession>A0ACB8T910</accession>
<reference evidence="1" key="1">
    <citation type="submission" date="2021-03" db="EMBL/GenBank/DDBJ databases">
        <authorList>
            <consortium name="DOE Joint Genome Institute"/>
            <person name="Ahrendt S."/>
            <person name="Looney B.P."/>
            <person name="Miyauchi S."/>
            <person name="Morin E."/>
            <person name="Drula E."/>
            <person name="Courty P.E."/>
            <person name="Chicoki N."/>
            <person name="Fauchery L."/>
            <person name="Kohler A."/>
            <person name="Kuo A."/>
            <person name="Labutti K."/>
            <person name="Pangilinan J."/>
            <person name="Lipzen A."/>
            <person name="Riley R."/>
            <person name="Andreopoulos W."/>
            <person name="He G."/>
            <person name="Johnson J."/>
            <person name="Barry K.W."/>
            <person name="Grigoriev I.V."/>
            <person name="Nagy L."/>
            <person name="Hibbett D."/>
            <person name="Henrissat B."/>
            <person name="Matheny P.B."/>
            <person name="Labbe J."/>
            <person name="Martin F."/>
        </authorList>
    </citation>
    <scope>NUCLEOTIDE SEQUENCE</scope>
    <source>
        <strain evidence="1">HHB10654</strain>
    </source>
</reference>
<dbReference type="EMBL" id="MU277196">
    <property type="protein sequence ID" value="KAI0065299.1"/>
    <property type="molecule type" value="Genomic_DNA"/>
</dbReference>
<organism evidence="1 2">
    <name type="scientific">Artomyces pyxidatus</name>
    <dbReference type="NCBI Taxonomy" id="48021"/>
    <lineage>
        <taxon>Eukaryota</taxon>
        <taxon>Fungi</taxon>
        <taxon>Dikarya</taxon>
        <taxon>Basidiomycota</taxon>
        <taxon>Agaricomycotina</taxon>
        <taxon>Agaricomycetes</taxon>
        <taxon>Russulales</taxon>
        <taxon>Auriscalpiaceae</taxon>
        <taxon>Artomyces</taxon>
    </lineage>
</organism>
<sequence>MRVYALYDRNRYVLVFLILVAAMGVAVACWVVVTKGVDATEVITTAVPGCNQLLDNEGGQRLALAWSGVLVFDTSVFVLTLSKAFRLGLGSGGKLLKVLVRDGALYFTVLFLANLGNILMLLHAPPVLKDSSTTLTNVLSSTLVSRVMLNLRSTSSSPIVTPTRTTSVSYESLRARSSAPLTTMFDISLAGVANNSSGESSEGRQRYHDDIELVHLPAQWT</sequence>
<name>A0ACB8T910_9AGAM</name>
<evidence type="ECO:0000313" key="1">
    <source>
        <dbReference type="EMBL" id="KAI0065299.1"/>
    </source>
</evidence>
<dbReference type="Proteomes" id="UP000814140">
    <property type="component" value="Unassembled WGS sequence"/>
</dbReference>
<protein>
    <submittedName>
        <fullName evidence="1">Uncharacterized protein</fullName>
    </submittedName>
</protein>
<reference evidence="1" key="2">
    <citation type="journal article" date="2022" name="New Phytol.">
        <title>Evolutionary transition to the ectomycorrhizal habit in the genomes of a hyperdiverse lineage of mushroom-forming fungi.</title>
        <authorList>
            <person name="Looney B."/>
            <person name="Miyauchi S."/>
            <person name="Morin E."/>
            <person name="Drula E."/>
            <person name="Courty P.E."/>
            <person name="Kohler A."/>
            <person name="Kuo A."/>
            <person name="LaButti K."/>
            <person name="Pangilinan J."/>
            <person name="Lipzen A."/>
            <person name="Riley R."/>
            <person name="Andreopoulos W."/>
            <person name="He G."/>
            <person name="Johnson J."/>
            <person name="Nolan M."/>
            <person name="Tritt A."/>
            <person name="Barry K.W."/>
            <person name="Grigoriev I.V."/>
            <person name="Nagy L.G."/>
            <person name="Hibbett D."/>
            <person name="Henrissat B."/>
            <person name="Matheny P.B."/>
            <person name="Labbe J."/>
            <person name="Martin F.M."/>
        </authorList>
    </citation>
    <scope>NUCLEOTIDE SEQUENCE</scope>
    <source>
        <strain evidence="1">HHB10654</strain>
    </source>
</reference>
<comment type="caution">
    <text evidence="1">The sequence shown here is derived from an EMBL/GenBank/DDBJ whole genome shotgun (WGS) entry which is preliminary data.</text>
</comment>
<evidence type="ECO:0000313" key="2">
    <source>
        <dbReference type="Proteomes" id="UP000814140"/>
    </source>
</evidence>
<gene>
    <name evidence="1" type="ORF">BV25DRAFT_1913898</name>
</gene>
<proteinExistence type="predicted"/>